<feature type="transmembrane region" description="Helical" evidence="7">
    <location>
        <begin position="101"/>
        <end position="122"/>
    </location>
</feature>
<gene>
    <name evidence="9" type="ORF">H7C18_06565</name>
</gene>
<feature type="transmembrane region" description="Helical" evidence="7">
    <location>
        <begin position="327"/>
        <end position="345"/>
    </location>
</feature>
<keyword evidence="10" id="KW-1185">Reference proteome</keyword>
<feature type="transmembrane region" description="Helical" evidence="7">
    <location>
        <begin position="43"/>
        <end position="64"/>
    </location>
</feature>
<dbReference type="InterPro" id="IPR011701">
    <property type="entry name" value="MFS"/>
</dbReference>
<keyword evidence="2" id="KW-0813">Transport</keyword>
<dbReference type="GO" id="GO:0022857">
    <property type="term" value="F:transmembrane transporter activity"/>
    <property type="evidence" value="ECO:0007669"/>
    <property type="project" value="InterPro"/>
</dbReference>
<evidence type="ECO:0000256" key="2">
    <source>
        <dbReference type="ARBA" id="ARBA00022448"/>
    </source>
</evidence>
<feature type="transmembrane region" description="Helical" evidence="7">
    <location>
        <begin position="401"/>
        <end position="420"/>
    </location>
</feature>
<evidence type="ECO:0000256" key="6">
    <source>
        <dbReference type="ARBA" id="ARBA00023136"/>
    </source>
</evidence>
<feature type="transmembrane region" description="Helical" evidence="7">
    <location>
        <begin position="297"/>
        <end position="315"/>
    </location>
</feature>
<protein>
    <submittedName>
        <fullName evidence="9">MFS transporter</fullName>
    </submittedName>
</protein>
<feature type="transmembrane region" description="Helical" evidence="7">
    <location>
        <begin position="164"/>
        <end position="184"/>
    </location>
</feature>
<feature type="transmembrane region" description="Helical" evidence="7">
    <location>
        <begin position="264"/>
        <end position="285"/>
    </location>
</feature>
<reference evidence="9 10" key="1">
    <citation type="submission" date="2020-08" db="EMBL/GenBank/DDBJ databases">
        <title>Cohnella phylogeny.</title>
        <authorList>
            <person name="Dunlap C."/>
        </authorList>
    </citation>
    <scope>NUCLEOTIDE SEQUENCE [LARGE SCALE GENOMIC DNA]</scope>
    <source>
        <strain evidence="9 10">CBP 2801</strain>
    </source>
</reference>
<feature type="transmembrane region" description="Helical" evidence="7">
    <location>
        <begin position="9"/>
        <end position="31"/>
    </location>
</feature>
<feature type="transmembrane region" description="Helical" evidence="7">
    <location>
        <begin position="432"/>
        <end position="450"/>
    </location>
</feature>
<feature type="transmembrane region" description="Helical" evidence="7">
    <location>
        <begin position="357"/>
        <end position="380"/>
    </location>
</feature>
<dbReference type="Pfam" id="PF07690">
    <property type="entry name" value="MFS_1"/>
    <property type="match status" value="1"/>
</dbReference>
<evidence type="ECO:0000313" key="10">
    <source>
        <dbReference type="Proteomes" id="UP000564644"/>
    </source>
</evidence>
<dbReference type="CDD" id="cd17321">
    <property type="entry name" value="MFS_MMR_MDR_like"/>
    <property type="match status" value="1"/>
</dbReference>
<dbReference type="GO" id="GO:0005886">
    <property type="term" value="C:plasma membrane"/>
    <property type="evidence" value="ECO:0007669"/>
    <property type="project" value="UniProtKB-SubCell"/>
</dbReference>
<comment type="caution">
    <text evidence="9">The sequence shown here is derived from an EMBL/GenBank/DDBJ whole genome shotgun (WGS) entry which is preliminary data.</text>
</comment>
<evidence type="ECO:0000256" key="5">
    <source>
        <dbReference type="ARBA" id="ARBA00022989"/>
    </source>
</evidence>
<dbReference type="Gene3D" id="1.20.1250.20">
    <property type="entry name" value="MFS general substrate transporter like domains"/>
    <property type="match status" value="1"/>
</dbReference>
<dbReference type="Proteomes" id="UP000564644">
    <property type="component" value="Unassembled WGS sequence"/>
</dbReference>
<dbReference type="PROSITE" id="PS50850">
    <property type="entry name" value="MFS"/>
    <property type="match status" value="1"/>
</dbReference>
<feature type="transmembrane region" description="Helical" evidence="7">
    <location>
        <begin position="196"/>
        <end position="216"/>
    </location>
</feature>
<feature type="domain" description="Major facilitator superfamily (MFS) profile" evidence="8">
    <location>
        <begin position="10"/>
        <end position="454"/>
    </location>
</feature>
<keyword evidence="3" id="KW-1003">Cell membrane</keyword>
<comment type="subcellular location">
    <subcellularLocation>
        <location evidence="1">Cell membrane</location>
        <topology evidence="1">Multi-pass membrane protein</topology>
    </subcellularLocation>
</comment>
<sequence>MQAGRADRLVVLTAGCGMFLSSLDTGIVNIALPTWVRTFHSSIATMTWTITLYTLALVGTVMIFGRLGDRYGRVTVYGAGLLVFLAASALCGLSGSPGTLIAFRALQGIGAAMLQGTATAIITTAIPKERQGPAFGLLAVLLGLGPVLGPGIGGLILSAGSWRWLFWINIPVAAAGLWGCSCLRKSVNGPKNAVPMNLPGHLLLSASVLSLLQGLAMASRSGMLSTATWGPLVLFAVLFALFVCREMRTSRPIVDLKLFLRIGFTAPVLGIFVLGGATSLGFILPPYFLEQARHLDSWQAGLVNLSGPLGLVLVARSSGRLMERAGTVRPMMAGLVAMAAAYGALGTMQADWQPWGMAALLGLYGIGAGLFLPSNTAAMMSAAGRDIQGTMGAIQRMVQNLGIACYTAIAAAIITAHSRSGIDTFVGGLREAWLFAAATIVLSLTVFVVASRRRRPEG</sequence>
<evidence type="ECO:0000256" key="4">
    <source>
        <dbReference type="ARBA" id="ARBA00022692"/>
    </source>
</evidence>
<name>A0A7X0SIG2_9BACL</name>
<dbReference type="InterPro" id="IPR036259">
    <property type="entry name" value="MFS_trans_sf"/>
</dbReference>
<keyword evidence="4 7" id="KW-0812">Transmembrane</keyword>
<keyword evidence="6 7" id="KW-0472">Membrane</keyword>
<evidence type="ECO:0000313" key="9">
    <source>
        <dbReference type="EMBL" id="MBB6730562.1"/>
    </source>
</evidence>
<feature type="transmembrane region" description="Helical" evidence="7">
    <location>
        <begin position="76"/>
        <end position="95"/>
    </location>
</feature>
<proteinExistence type="predicted"/>
<keyword evidence="5 7" id="KW-1133">Transmembrane helix</keyword>
<accession>A0A7X0SIG2</accession>
<dbReference type="Gene3D" id="1.20.1720.10">
    <property type="entry name" value="Multidrug resistance protein D"/>
    <property type="match status" value="1"/>
</dbReference>
<dbReference type="PRINTS" id="PR01036">
    <property type="entry name" value="TCRTETB"/>
</dbReference>
<dbReference type="EMBL" id="JACJVO010000008">
    <property type="protein sequence ID" value="MBB6730562.1"/>
    <property type="molecule type" value="Genomic_DNA"/>
</dbReference>
<dbReference type="PANTHER" id="PTHR42718">
    <property type="entry name" value="MAJOR FACILITATOR SUPERFAMILY MULTIDRUG TRANSPORTER MFSC"/>
    <property type="match status" value="1"/>
</dbReference>
<evidence type="ECO:0000256" key="3">
    <source>
        <dbReference type="ARBA" id="ARBA00022475"/>
    </source>
</evidence>
<feature type="transmembrane region" description="Helical" evidence="7">
    <location>
        <begin position="134"/>
        <end position="158"/>
    </location>
</feature>
<organism evidence="9 10">
    <name type="scientific">Cohnella zeiphila</name>
    <dbReference type="NCBI Taxonomy" id="2761120"/>
    <lineage>
        <taxon>Bacteria</taxon>
        <taxon>Bacillati</taxon>
        <taxon>Bacillota</taxon>
        <taxon>Bacilli</taxon>
        <taxon>Bacillales</taxon>
        <taxon>Paenibacillaceae</taxon>
        <taxon>Cohnella</taxon>
    </lineage>
</organism>
<evidence type="ECO:0000256" key="1">
    <source>
        <dbReference type="ARBA" id="ARBA00004651"/>
    </source>
</evidence>
<feature type="transmembrane region" description="Helical" evidence="7">
    <location>
        <begin position="222"/>
        <end position="243"/>
    </location>
</feature>
<dbReference type="SUPFAM" id="SSF103473">
    <property type="entry name" value="MFS general substrate transporter"/>
    <property type="match status" value="1"/>
</dbReference>
<evidence type="ECO:0000256" key="7">
    <source>
        <dbReference type="SAM" id="Phobius"/>
    </source>
</evidence>
<dbReference type="PANTHER" id="PTHR42718:SF46">
    <property type="entry name" value="BLR6921 PROTEIN"/>
    <property type="match status" value="1"/>
</dbReference>
<evidence type="ECO:0000259" key="8">
    <source>
        <dbReference type="PROSITE" id="PS50850"/>
    </source>
</evidence>
<dbReference type="InterPro" id="IPR020846">
    <property type="entry name" value="MFS_dom"/>
</dbReference>
<dbReference type="AlphaFoldDB" id="A0A7X0SIG2"/>